<organism evidence="1 2">
    <name type="scientific">Alcanivorax quisquiliarum</name>
    <dbReference type="NCBI Taxonomy" id="2933565"/>
    <lineage>
        <taxon>Bacteria</taxon>
        <taxon>Pseudomonadati</taxon>
        <taxon>Pseudomonadota</taxon>
        <taxon>Gammaproteobacteria</taxon>
        <taxon>Oceanospirillales</taxon>
        <taxon>Alcanivoracaceae</taxon>
        <taxon>Alcanivorax</taxon>
    </lineage>
</organism>
<protein>
    <submittedName>
        <fullName evidence="1">Uncharacterized protein</fullName>
    </submittedName>
</protein>
<dbReference type="Proteomes" id="UP001165524">
    <property type="component" value="Unassembled WGS sequence"/>
</dbReference>
<evidence type="ECO:0000313" key="2">
    <source>
        <dbReference type="Proteomes" id="UP001165524"/>
    </source>
</evidence>
<comment type="caution">
    <text evidence="1">The sequence shown here is derived from an EMBL/GenBank/DDBJ whole genome shotgun (WGS) entry which is preliminary data.</text>
</comment>
<dbReference type="EMBL" id="JALKII010000016">
    <property type="protein sequence ID" value="MCK0538827.1"/>
    <property type="molecule type" value="Genomic_DNA"/>
</dbReference>
<evidence type="ECO:0000313" key="1">
    <source>
        <dbReference type="EMBL" id="MCK0538827.1"/>
    </source>
</evidence>
<name>A0ABT0EB26_9GAMM</name>
<accession>A0ABT0EB26</accession>
<dbReference type="RefSeq" id="WP_246953856.1">
    <property type="nucleotide sequence ID" value="NZ_JALKII010000016.1"/>
</dbReference>
<keyword evidence="2" id="KW-1185">Reference proteome</keyword>
<reference evidence="1" key="1">
    <citation type="submission" date="2022-04" db="EMBL/GenBank/DDBJ databases">
        <title>Alcanivorax sp. CY1518 draft genome sequence.</title>
        <authorList>
            <person name="Zhao G."/>
            <person name="An M."/>
        </authorList>
    </citation>
    <scope>NUCLEOTIDE SEQUENCE</scope>
    <source>
        <strain evidence="1">CY1518</strain>
    </source>
</reference>
<sequence length="107" mass="11849">MVSNGYDYSFFWQFKGDYIVREAFQNQASCTGITGFFREGYQRDEVFFNNVNGGLNSSKENGPEPRLLIFIPSAASIASCAASSSILTVRTVTGLTSFASWIEIRHG</sequence>
<gene>
    <name evidence="1" type="ORF">MU846_14015</name>
</gene>
<proteinExistence type="predicted"/>